<dbReference type="NCBIfam" id="NF040521">
    <property type="entry name" value="C45_proenzyme"/>
    <property type="match status" value="1"/>
</dbReference>
<protein>
    <submittedName>
        <fullName evidence="2">Acyl-CoA--6-aminopenicillanic acid acyl-transferase</fullName>
    </submittedName>
</protein>
<dbReference type="InterPro" id="IPR047794">
    <property type="entry name" value="C45_proenzyme-like"/>
</dbReference>
<reference evidence="2 3" key="1">
    <citation type="submission" date="2018-11" db="EMBL/GenBank/DDBJ databases">
        <title>Whole genome sequencing of Pantoea sp. RIT388.</title>
        <authorList>
            <person name="Gan H.M."/>
            <person name="Hudson A.O."/>
        </authorList>
    </citation>
    <scope>NUCLEOTIDE SEQUENCE [LARGE SCALE GENOMIC DNA]</scope>
    <source>
        <strain evidence="2 3">RIT388</strain>
    </source>
</reference>
<dbReference type="AlphaFoldDB" id="A0A3N4NMB0"/>
<dbReference type="PANTHER" id="PTHR34180">
    <property type="entry name" value="PEPTIDASE C45"/>
    <property type="match status" value="1"/>
</dbReference>
<dbReference type="Gene3D" id="3.60.60.10">
    <property type="entry name" value="Penicillin V Acylase, Chain A"/>
    <property type="match status" value="1"/>
</dbReference>
<dbReference type="Proteomes" id="UP000281332">
    <property type="component" value="Unassembled WGS sequence"/>
</dbReference>
<evidence type="ECO:0000313" key="2">
    <source>
        <dbReference type="EMBL" id="RPD94326.1"/>
    </source>
</evidence>
<proteinExistence type="predicted"/>
<gene>
    <name evidence="2" type="ORF">BBB56_21190</name>
</gene>
<dbReference type="GO" id="GO:0016740">
    <property type="term" value="F:transferase activity"/>
    <property type="evidence" value="ECO:0007669"/>
    <property type="project" value="UniProtKB-KW"/>
</dbReference>
<keyword evidence="3" id="KW-1185">Reference proteome</keyword>
<sequence>MKKLEIRGSAFSVGQQLGAFGREAWHARLTQTALWKTVTAMKAAEQTQYMRARVQSQYPLIWQELEGLAAGLEASIDEVFAWNCRGDLVRSTSDGCTTVAGRSAEGKLTIAHNEDGFPQLRNDCAIVSIVPDEGLAFTSFAYPGSICGHTFAVNEKGVVNTVNNIRALHRPAGMPRQILARAALNAATLDEAIAILTAVPRAGAFHHTLGQMGDDRLFSVEATGTGCSVMPLREVFAHANHLIHPQLDAVEQVITDSSGSRQQRLNAWLKTQSQLDDAAALDILSDRHDVALPIYRLSPHDPDEENTLATAVFTLGMMEIDCQIFTLDRQKAALRFGKNEVPFLKEEKC</sequence>
<dbReference type="RefSeq" id="WP_123802880.1">
    <property type="nucleotide sequence ID" value="NZ_RMVG01000024.1"/>
</dbReference>
<keyword evidence="2" id="KW-0808">Transferase</keyword>
<dbReference type="InterPro" id="IPR047801">
    <property type="entry name" value="Peptidase_C45"/>
</dbReference>
<feature type="domain" description="Peptidase C45 hydrolase" evidence="1">
    <location>
        <begin position="106"/>
        <end position="316"/>
    </location>
</feature>
<dbReference type="OrthoDB" id="6793339at2"/>
<dbReference type="InterPro" id="IPR005079">
    <property type="entry name" value="Peptidase_C45_hydrolase"/>
</dbReference>
<dbReference type="EMBL" id="RMVG01000024">
    <property type="protein sequence ID" value="RPD94326.1"/>
    <property type="molecule type" value="Genomic_DNA"/>
</dbReference>
<dbReference type="Pfam" id="PF03417">
    <property type="entry name" value="AAT"/>
    <property type="match status" value="1"/>
</dbReference>
<evidence type="ECO:0000259" key="1">
    <source>
        <dbReference type="Pfam" id="PF03417"/>
    </source>
</evidence>
<organism evidence="2 3">
    <name type="scientific">Candidatus Pantoea deserta</name>
    <dbReference type="NCBI Taxonomy" id="1869313"/>
    <lineage>
        <taxon>Bacteria</taxon>
        <taxon>Pseudomonadati</taxon>
        <taxon>Pseudomonadota</taxon>
        <taxon>Gammaproteobacteria</taxon>
        <taxon>Enterobacterales</taxon>
        <taxon>Erwiniaceae</taxon>
        <taxon>Pantoea</taxon>
    </lineage>
</organism>
<evidence type="ECO:0000313" key="3">
    <source>
        <dbReference type="Proteomes" id="UP000281332"/>
    </source>
</evidence>
<accession>A0A3N4NMB0</accession>
<name>A0A3N4NMB0_9GAMM</name>
<comment type="caution">
    <text evidence="2">The sequence shown here is derived from an EMBL/GenBank/DDBJ whole genome shotgun (WGS) entry which is preliminary data.</text>
</comment>
<dbReference type="PANTHER" id="PTHR34180:SF1">
    <property type="entry name" value="BETA-ALANYL-DOPAMINE_CARCININE HYDROLASE"/>
    <property type="match status" value="1"/>
</dbReference>